<proteinExistence type="predicted"/>
<dbReference type="PROSITE" id="PS51257">
    <property type="entry name" value="PROKAR_LIPOPROTEIN"/>
    <property type="match status" value="1"/>
</dbReference>
<dbReference type="EMBL" id="JBBLZC010000043">
    <property type="protein sequence ID" value="MEK0086082.1"/>
    <property type="molecule type" value="Genomic_DNA"/>
</dbReference>
<name>A0ABU8XY07_9PROT</name>
<protein>
    <submittedName>
        <fullName evidence="2">Uncharacterized protein</fullName>
    </submittedName>
</protein>
<sequence>MLTSRFRLSPRLALAPLGLLLLAGCTTRGTEPVPAFCYRTLADIACYAAPDPGRERRLVGIYLLYPDDPSTTAYGLSHLAARMSR</sequence>
<keyword evidence="1" id="KW-0732">Signal</keyword>
<organism evidence="2 3">
    <name type="scientific">Benzoatithermus flavus</name>
    <dbReference type="NCBI Taxonomy" id="3108223"/>
    <lineage>
        <taxon>Bacteria</taxon>
        <taxon>Pseudomonadati</taxon>
        <taxon>Pseudomonadota</taxon>
        <taxon>Alphaproteobacteria</taxon>
        <taxon>Geminicoccales</taxon>
        <taxon>Geminicoccaceae</taxon>
        <taxon>Benzoatithermus</taxon>
    </lineage>
</organism>
<reference evidence="2 3" key="1">
    <citation type="submission" date="2024-01" db="EMBL/GenBank/DDBJ databases">
        <title>Multi-omics insights into the function and evolution of sodium benzoate biodegradation pathways in Benzoatithermus flavus gen. nov., sp. nov. from hot spring.</title>
        <authorList>
            <person name="Hu C.-J."/>
            <person name="Li W.-J."/>
        </authorList>
    </citation>
    <scope>NUCLEOTIDE SEQUENCE [LARGE SCALE GENOMIC DNA]</scope>
    <source>
        <strain evidence="2 3">SYSU G07066</strain>
    </source>
</reference>
<keyword evidence="3" id="KW-1185">Reference proteome</keyword>
<evidence type="ECO:0000313" key="2">
    <source>
        <dbReference type="EMBL" id="MEK0086082.1"/>
    </source>
</evidence>
<feature type="signal peptide" evidence="1">
    <location>
        <begin position="1"/>
        <end position="23"/>
    </location>
</feature>
<feature type="chain" id="PRO_5045569810" evidence="1">
    <location>
        <begin position="24"/>
        <end position="85"/>
    </location>
</feature>
<gene>
    <name evidence="2" type="ORF">U1T56_23235</name>
</gene>
<comment type="caution">
    <text evidence="2">The sequence shown here is derived from an EMBL/GenBank/DDBJ whole genome shotgun (WGS) entry which is preliminary data.</text>
</comment>
<evidence type="ECO:0000256" key="1">
    <source>
        <dbReference type="SAM" id="SignalP"/>
    </source>
</evidence>
<accession>A0ABU8XY07</accession>
<dbReference type="Proteomes" id="UP001375743">
    <property type="component" value="Unassembled WGS sequence"/>
</dbReference>
<dbReference type="RefSeq" id="WP_418161924.1">
    <property type="nucleotide sequence ID" value="NZ_JBBLZC010000043.1"/>
</dbReference>
<evidence type="ECO:0000313" key="3">
    <source>
        <dbReference type="Proteomes" id="UP001375743"/>
    </source>
</evidence>